<dbReference type="EMBL" id="GG663738">
    <property type="protein sequence ID" value="EEH57829.1"/>
    <property type="molecule type" value="Genomic_DNA"/>
</dbReference>
<dbReference type="GeneID" id="9683690"/>
<dbReference type="OMA" id="CHSEHTY"/>
<dbReference type="eggNOG" id="ENOG502QPUE">
    <property type="taxonomic scope" value="Eukaryota"/>
</dbReference>
<organism evidence="8">
    <name type="scientific">Micromonas pusilla (strain CCMP1545)</name>
    <name type="common">Picoplanktonic green alga</name>
    <dbReference type="NCBI Taxonomy" id="564608"/>
    <lineage>
        <taxon>Eukaryota</taxon>
        <taxon>Viridiplantae</taxon>
        <taxon>Chlorophyta</taxon>
        <taxon>Mamiellophyceae</taxon>
        <taxon>Mamiellales</taxon>
        <taxon>Mamiellaceae</taxon>
        <taxon>Micromonas</taxon>
    </lineage>
</organism>
<dbReference type="PANTHER" id="PTHR12144">
    <property type="entry name" value="NEGATIVE ELONGATION FACTOR D"/>
    <property type="match status" value="1"/>
</dbReference>
<evidence type="ECO:0000313" key="7">
    <source>
        <dbReference type="EMBL" id="EEH57829.1"/>
    </source>
</evidence>
<evidence type="ECO:0000256" key="4">
    <source>
        <dbReference type="ARBA" id="ARBA00023015"/>
    </source>
</evidence>
<gene>
    <name evidence="7" type="ORF">MICPUCDRAFT_67596</name>
</gene>
<protein>
    <submittedName>
        <fullName evidence="7">Predicted protein</fullName>
    </submittedName>
</protein>
<evidence type="ECO:0000256" key="2">
    <source>
        <dbReference type="ARBA" id="ARBA00005726"/>
    </source>
</evidence>
<comment type="subcellular location">
    <subcellularLocation>
        <location evidence="1">Nucleus</location>
    </subcellularLocation>
</comment>
<dbReference type="STRING" id="564608.C1MR68"/>
<dbReference type="AlphaFoldDB" id="C1MR68"/>
<dbReference type="GO" id="GO:0003723">
    <property type="term" value="F:RNA binding"/>
    <property type="evidence" value="ECO:0007669"/>
    <property type="project" value="TreeGrafter"/>
</dbReference>
<evidence type="ECO:0000256" key="1">
    <source>
        <dbReference type="ARBA" id="ARBA00004123"/>
    </source>
</evidence>
<proteinExistence type="inferred from homology"/>
<dbReference type="Proteomes" id="UP000001876">
    <property type="component" value="Unassembled WGS sequence"/>
</dbReference>
<dbReference type="PANTHER" id="PTHR12144:SF0">
    <property type="entry name" value="NEGATIVE ELONGATION FACTOR C_D"/>
    <property type="match status" value="1"/>
</dbReference>
<dbReference type="GO" id="GO:0032021">
    <property type="term" value="C:NELF complex"/>
    <property type="evidence" value="ECO:0007669"/>
    <property type="project" value="TreeGrafter"/>
</dbReference>
<accession>C1MR68</accession>
<reference evidence="7 8" key="1">
    <citation type="journal article" date="2009" name="Science">
        <title>Green evolution and dynamic adaptations revealed by genomes of the marine picoeukaryotes Micromonas.</title>
        <authorList>
            <person name="Worden A.Z."/>
            <person name="Lee J.H."/>
            <person name="Mock T."/>
            <person name="Rouze P."/>
            <person name="Simmons M.P."/>
            <person name="Aerts A.L."/>
            <person name="Allen A.E."/>
            <person name="Cuvelier M.L."/>
            <person name="Derelle E."/>
            <person name="Everett M.V."/>
            <person name="Foulon E."/>
            <person name="Grimwood J."/>
            <person name="Gundlach H."/>
            <person name="Henrissat B."/>
            <person name="Napoli C."/>
            <person name="McDonald S.M."/>
            <person name="Parker M.S."/>
            <person name="Rombauts S."/>
            <person name="Salamov A."/>
            <person name="Von Dassow P."/>
            <person name="Badger J.H."/>
            <person name="Coutinho P.M."/>
            <person name="Demir E."/>
            <person name="Dubchak I."/>
            <person name="Gentemann C."/>
            <person name="Eikrem W."/>
            <person name="Gready J.E."/>
            <person name="John U."/>
            <person name="Lanier W."/>
            <person name="Lindquist E.A."/>
            <person name="Lucas S."/>
            <person name="Mayer K.F."/>
            <person name="Moreau H."/>
            <person name="Not F."/>
            <person name="Otillar R."/>
            <person name="Panaud O."/>
            <person name="Pangilinan J."/>
            <person name="Paulsen I."/>
            <person name="Piegu B."/>
            <person name="Poliakov A."/>
            <person name="Robbens S."/>
            <person name="Schmutz J."/>
            <person name="Toulza E."/>
            <person name="Wyss T."/>
            <person name="Zelensky A."/>
            <person name="Zhou K."/>
            <person name="Armbrust E.V."/>
            <person name="Bhattacharya D."/>
            <person name="Goodenough U.W."/>
            <person name="Van de Peer Y."/>
            <person name="Grigoriev I.V."/>
        </authorList>
    </citation>
    <scope>NUCLEOTIDE SEQUENCE [LARGE SCALE GENOMIC DNA]</scope>
    <source>
        <strain evidence="7 8">CCMP1545</strain>
    </source>
</reference>
<evidence type="ECO:0000256" key="5">
    <source>
        <dbReference type="ARBA" id="ARBA00023163"/>
    </source>
</evidence>
<sequence length="510" mass="53984">MHFLEQLIKKKFDTRRVDAVKGRPQWLQRLLNSDRCRAVLFALAEAHPNCLLITIAIQHAWQHGHADEVRALGPAAASYFSIFHELLAYHFRSLIDAGDDEEKRALAADAIKTACCQSLATYLFAQMMLADLAGGGDAGVGGGGSSNSQVRALAVRISQELETTAAAAHGLSTVRKIAPLLCASDADAAATEAAGELLLAAAETRERQEFGGAGGGLPQGILRKFHDMYLGDADAAGATKPSKAPLRHPDLLRSLFDDAFRWAGSGGVVRPESRDACVDLLVLATTVGDDEATTTKAALTETLSTCERAARGQQPNVAALGELVQIPAVAAGVLSWVRSGLGSPDHYRDPVRAKASSAAYLSLAETVAKRSPRFRAEVLDVVTVALKAMGKAQSEELHLAVMDVAVEVVACGVVLPALEVATKSWASLVDPSHLRYFVGEVLEFTAPPFSGDFAGSVLRLLRAAGTRRGMLPSIDAFVSELVGQRMKGGLGPGLGREEGAILDALRGVRR</sequence>
<dbReference type="KEGG" id="mpp:MICPUCDRAFT_67596"/>
<keyword evidence="8" id="KW-1185">Reference proteome</keyword>
<evidence type="ECO:0000256" key="6">
    <source>
        <dbReference type="ARBA" id="ARBA00023242"/>
    </source>
</evidence>
<keyword evidence="6" id="KW-0539">Nucleus</keyword>
<evidence type="ECO:0000256" key="3">
    <source>
        <dbReference type="ARBA" id="ARBA00022491"/>
    </source>
</evidence>
<keyword evidence="3" id="KW-0678">Repressor</keyword>
<comment type="similarity">
    <text evidence="2">Belongs to the NELF-D family.</text>
</comment>
<keyword evidence="4" id="KW-0805">Transcription regulation</keyword>
<name>C1MR68_MICPC</name>
<dbReference type="OrthoDB" id="511287at2759"/>
<dbReference type="Pfam" id="PF04858">
    <property type="entry name" value="TH1"/>
    <property type="match status" value="1"/>
</dbReference>
<dbReference type="InterPro" id="IPR006942">
    <property type="entry name" value="TH1"/>
</dbReference>
<dbReference type="RefSeq" id="XP_003057878.1">
    <property type="nucleotide sequence ID" value="XM_003057832.1"/>
</dbReference>
<keyword evidence="5" id="KW-0804">Transcription</keyword>
<dbReference type="GO" id="GO:0034244">
    <property type="term" value="P:negative regulation of transcription elongation by RNA polymerase II"/>
    <property type="evidence" value="ECO:0007669"/>
    <property type="project" value="TreeGrafter"/>
</dbReference>
<evidence type="ECO:0000313" key="8">
    <source>
        <dbReference type="Proteomes" id="UP000001876"/>
    </source>
</evidence>